<name>A0A0F9CN44_9ZZZZ</name>
<sequence>MTQELFDKLGQRINQWKINKEKELGYTMSDLEAIERLSLVLKHGKQILKGMN</sequence>
<organism evidence="1">
    <name type="scientific">marine sediment metagenome</name>
    <dbReference type="NCBI Taxonomy" id="412755"/>
    <lineage>
        <taxon>unclassified sequences</taxon>
        <taxon>metagenomes</taxon>
        <taxon>ecological metagenomes</taxon>
    </lineage>
</organism>
<accession>A0A0F9CN44</accession>
<evidence type="ECO:0000313" key="1">
    <source>
        <dbReference type="EMBL" id="KKK98051.1"/>
    </source>
</evidence>
<proteinExistence type="predicted"/>
<dbReference type="EMBL" id="LAZR01045781">
    <property type="protein sequence ID" value="KKK98051.1"/>
    <property type="molecule type" value="Genomic_DNA"/>
</dbReference>
<comment type="caution">
    <text evidence="1">The sequence shown here is derived from an EMBL/GenBank/DDBJ whole genome shotgun (WGS) entry which is preliminary data.</text>
</comment>
<dbReference type="AlphaFoldDB" id="A0A0F9CN44"/>
<protein>
    <submittedName>
        <fullName evidence="1">Uncharacterized protein</fullName>
    </submittedName>
</protein>
<reference evidence="1" key="1">
    <citation type="journal article" date="2015" name="Nature">
        <title>Complex archaea that bridge the gap between prokaryotes and eukaryotes.</title>
        <authorList>
            <person name="Spang A."/>
            <person name="Saw J.H."/>
            <person name="Jorgensen S.L."/>
            <person name="Zaremba-Niedzwiedzka K."/>
            <person name="Martijn J."/>
            <person name="Lind A.E."/>
            <person name="van Eijk R."/>
            <person name="Schleper C."/>
            <person name="Guy L."/>
            <person name="Ettema T.J."/>
        </authorList>
    </citation>
    <scope>NUCLEOTIDE SEQUENCE</scope>
</reference>
<gene>
    <name evidence="1" type="ORF">LCGC14_2646610</name>
</gene>